<feature type="chain" id="PRO_5040448920" description="Peptidylprolyl isomerase" evidence="2">
    <location>
        <begin position="35"/>
        <end position="463"/>
    </location>
</feature>
<name>A0A9N8H3Z6_9STRA</name>
<sequence>MYLIRCKRSNGVCCRSWILLLLVLCLLTVENVHGNEDTASSTTTEARVEEEVHIQTEMSDDGSSSSSTSKTASTATTTDENNSNNSNHHDCAWGTPCHQEQQEKQQHQQVDDKTTDDSTSSTTRQTDTAATDSTKAATDNTSNGSKNIPFVHHTNHHHHQPIKPPSGFAICARVYTDPHDKLAHFTDVEEGDHITLPYWECGATGSTTSPLPVKDAYFRHALSGSKPQVWSGAEYGPHPQLVVALKRMEIVLNSGETKQLTPGQVVLMEDVVSGGHKFKALEADFDMTYLVLTLPQHYHHVGKDRMALKQGTMEKKKQPPCANEQPQQQQQQHAAGGAFVPKSTPLTTLSSWETILSGHTVPDGEVAPLREGRVRKLLLGAIGVSVSSLVVDFLGKVAPLWLAVGIGGTCFVAGGTYGIVQCGDYLWTEWEMSQEKKRLLPAKEEEDEDDDEIIDVVVAETGI</sequence>
<accession>A0A9N8H3Z6</accession>
<evidence type="ECO:0000256" key="2">
    <source>
        <dbReference type="SAM" id="SignalP"/>
    </source>
</evidence>
<organism evidence="3 4">
    <name type="scientific">Seminavis robusta</name>
    <dbReference type="NCBI Taxonomy" id="568900"/>
    <lineage>
        <taxon>Eukaryota</taxon>
        <taxon>Sar</taxon>
        <taxon>Stramenopiles</taxon>
        <taxon>Ochrophyta</taxon>
        <taxon>Bacillariophyta</taxon>
        <taxon>Bacillariophyceae</taxon>
        <taxon>Bacillariophycidae</taxon>
        <taxon>Naviculales</taxon>
        <taxon>Naviculaceae</taxon>
        <taxon>Seminavis</taxon>
    </lineage>
</organism>
<gene>
    <name evidence="3" type="ORF">SEMRO_2_G001740.1</name>
</gene>
<evidence type="ECO:0000313" key="4">
    <source>
        <dbReference type="Proteomes" id="UP001153069"/>
    </source>
</evidence>
<dbReference type="Proteomes" id="UP001153069">
    <property type="component" value="Unassembled WGS sequence"/>
</dbReference>
<evidence type="ECO:0000313" key="3">
    <source>
        <dbReference type="EMBL" id="CAB9496198.1"/>
    </source>
</evidence>
<dbReference type="OrthoDB" id="46274at2759"/>
<reference evidence="3" key="1">
    <citation type="submission" date="2020-06" db="EMBL/GenBank/DDBJ databases">
        <authorList>
            <consortium name="Plant Systems Biology data submission"/>
        </authorList>
    </citation>
    <scope>NUCLEOTIDE SEQUENCE</scope>
    <source>
        <strain evidence="3">D6</strain>
    </source>
</reference>
<evidence type="ECO:0008006" key="5">
    <source>
        <dbReference type="Google" id="ProtNLM"/>
    </source>
</evidence>
<protein>
    <recommendedName>
        <fullName evidence="5">Peptidylprolyl isomerase</fullName>
    </recommendedName>
</protein>
<dbReference type="AlphaFoldDB" id="A0A9N8H3Z6"/>
<dbReference type="EMBL" id="CAICTM010000002">
    <property type="protein sequence ID" value="CAB9496198.1"/>
    <property type="molecule type" value="Genomic_DNA"/>
</dbReference>
<feature type="compositionally biased region" description="Basic and acidic residues" evidence="1">
    <location>
        <begin position="100"/>
        <end position="116"/>
    </location>
</feature>
<feature type="compositionally biased region" description="Low complexity" evidence="1">
    <location>
        <begin position="117"/>
        <end position="141"/>
    </location>
</feature>
<feature type="compositionally biased region" description="Low complexity" evidence="1">
    <location>
        <begin position="61"/>
        <end position="86"/>
    </location>
</feature>
<feature type="signal peptide" evidence="2">
    <location>
        <begin position="1"/>
        <end position="34"/>
    </location>
</feature>
<evidence type="ECO:0000256" key="1">
    <source>
        <dbReference type="SAM" id="MobiDB-lite"/>
    </source>
</evidence>
<keyword evidence="4" id="KW-1185">Reference proteome</keyword>
<keyword evidence="2" id="KW-0732">Signal</keyword>
<proteinExistence type="predicted"/>
<feature type="region of interest" description="Disordered" evidence="1">
    <location>
        <begin position="55"/>
        <end position="161"/>
    </location>
</feature>
<comment type="caution">
    <text evidence="3">The sequence shown here is derived from an EMBL/GenBank/DDBJ whole genome shotgun (WGS) entry which is preliminary data.</text>
</comment>
<feature type="region of interest" description="Disordered" evidence="1">
    <location>
        <begin position="309"/>
        <end position="336"/>
    </location>
</feature>